<protein>
    <submittedName>
        <fullName evidence="3">Sugar kinase</fullName>
    </submittedName>
</protein>
<dbReference type="PROSITE" id="PS01125">
    <property type="entry name" value="ROK"/>
    <property type="match status" value="1"/>
</dbReference>
<comment type="caution">
    <text evidence="3">The sequence shown here is derived from an EMBL/GenBank/DDBJ whole genome shotgun (WGS) entry which is preliminary data.</text>
</comment>
<dbReference type="GO" id="GO:0016301">
    <property type="term" value="F:kinase activity"/>
    <property type="evidence" value="ECO:0007669"/>
    <property type="project" value="UniProtKB-KW"/>
</dbReference>
<evidence type="ECO:0000313" key="3">
    <source>
        <dbReference type="EMBL" id="GGN78866.1"/>
    </source>
</evidence>
<proteinExistence type="inferred from homology"/>
<accession>A0A918D7B6</accession>
<dbReference type="InterPro" id="IPR043129">
    <property type="entry name" value="ATPase_NBD"/>
</dbReference>
<feature type="region of interest" description="Disordered" evidence="2">
    <location>
        <begin position="309"/>
        <end position="332"/>
    </location>
</feature>
<dbReference type="PANTHER" id="PTHR18964">
    <property type="entry name" value="ROK (REPRESSOR, ORF, KINASE) FAMILY"/>
    <property type="match status" value="1"/>
</dbReference>
<dbReference type="PANTHER" id="PTHR18964:SF169">
    <property type="entry name" value="N-ACETYLMANNOSAMINE KINASE"/>
    <property type="match status" value="1"/>
</dbReference>
<dbReference type="InterPro" id="IPR000600">
    <property type="entry name" value="ROK"/>
</dbReference>
<dbReference type="Gene3D" id="3.30.420.40">
    <property type="match status" value="2"/>
</dbReference>
<dbReference type="Proteomes" id="UP000600365">
    <property type="component" value="Unassembled WGS sequence"/>
</dbReference>
<dbReference type="SUPFAM" id="SSF53067">
    <property type="entry name" value="Actin-like ATPase domain"/>
    <property type="match status" value="1"/>
</dbReference>
<dbReference type="EMBL" id="BMMM01000013">
    <property type="protein sequence ID" value="GGN78866.1"/>
    <property type="molecule type" value="Genomic_DNA"/>
</dbReference>
<organism evidence="3 4">
    <name type="scientific">Streptomyces albiflavescens</name>
    <dbReference type="NCBI Taxonomy" id="1623582"/>
    <lineage>
        <taxon>Bacteria</taxon>
        <taxon>Bacillati</taxon>
        <taxon>Actinomycetota</taxon>
        <taxon>Actinomycetes</taxon>
        <taxon>Kitasatosporales</taxon>
        <taxon>Streptomycetaceae</taxon>
        <taxon>Streptomyces</taxon>
    </lineage>
</organism>
<name>A0A918D7B6_9ACTN</name>
<dbReference type="InterPro" id="IPR049874">
    <property type="entry name" value="ROK_cs"/>
</dbReference>
<comment type="similarity">
    <text evidence="1">Belongs to the ROK (NagC/XylR) family.</text>
</comment>
<evidence type="ECO:0000256" key="2">
    <source>
        <dbReference type="SAM" id="MobiDB-lite"/>
    </source>
</evidence>
<evidence type="ECO:0000256" key="1">
    <source>
        <dbReference type="ARBA" id="ARBA00006479"/>
    </source>
</evidence>
<keyword evidence="3" id="KW-0418">Kinase</keyword>
<sequence length="332" mass="33201">MTASHPGRPTPEVYAGVDIGGTTTQVVLCTADLAVVDSVEVPTPAARGGQAMIRAALDALGLLQGRVPSRLLGVGVGAAGVVDTRTGRILVASDSFTGWAGFPVTATIEKALGVPAFLDNDVNAFLRGEVSKGAVAGEPHVLGMTLGTGVGGALWMNGTLVEGPHGAAGEIGHIPGFGELPCTCGGRGHLETLASGRSIATRYGERTGRNLTAWGVAEAAVVGDADAIAVYEAAGAGIARALLITAGLVDLATFVIGGGVSRAWELLEPPILATLAAEPPVSGQPIRVVRARLGSGGVALGAASRARTELAAATPDQAATPVQRASSPPPRR</sequence>
<dbReference type="AlphaFoldDB" id="A0A918D7B6"/>
<evidence type="ECO:0000313" key="4">
    <source>
        <dbReference type="Proteomes" id="UP000600365"/>
    </source>
</evidence>
<keyword evidence="4" id="KW-1185">Reference proteome</keyword>
<gene>
    <name evidence="3" type="ORF">GCM10011579_062510</name>
</gene>
<keyword evidence="3" id="KW-0808">Transferase</keyword>
<reference evidence="3 4" key="1">
    <citation type="journal article" date="2014" name="Int. J. Syst. Evol. Microbiol.">
        <title>Complete genome sequence of Corynebacterium casei LMG S-19264T (=DSM 44701T), isolated from a smear-ripened cheese.</title>
        <authorList>
            <consortium name="US DOE Joint Genome Institute (JGI-PGF)"/>
            <person name="Walter F."/>
            <person name="Albersmeier A."/>
            <person name="Kalinowski J."/>
            <person name="Ruckert C."/>
        </authorList>
    </citation>
    <scope>NUCLEOTIDE SEQUENCE [LARGE SCALE GENOMIC DNA]</scope>
    <source>
        <strain evidence="3 4">CGMCC 4.7111</strain>
    </source>
</reference>
<dbReference type="Pfam" id="PF00480">
    <property type="entry name" value="ROK"/>
    <property type="match status" value="1"/>
</dbReference>